<name>A0A6G0XH85_9STRA</name>
<dbReference type="InterPro" id="IPR018202">
    <property type="entry name" value="Ser_caboxypep_ser_AS"/>
</dbReference>
<dbReference type="InterPro" id="IPR033124">
    <property type="entry name" value="Ser_caboxypep_his_AS"/>
</dbReference>
<evidence type="ECO:0000256" key="7">
    <source>
        <dbReference type="RuleBase" id="RU361156"/>
    </source>
</evidence>
<gene>
    <name evidence="8" type="ORF">Ae201684_004793</name>
</gene>
<dbReference type="InterPro" id="IPR001563">
    <property type="entry name" value="Peptidase_S10"/>
</dbReference>
<dbReference type="AlphaFoldDB" id="A0A6G0XH85"/>
<proteinExistence type="inferred from homology"/>
<dbReference type="VEuPathDB" id="FungiDB:AeMF1_014274"/>
<protein>
    <recommendedName>
        <fullName evidence="7">Carboxypeptidase</fullName>
        <ecNumber evidence="7">3.4.16.-</ecNumber>
    </recommendedName>
</protein>
<dbReference type="Gene3D" id="1.10.287.410">
    <property type="match status" value="1"/>
</dbReference>
<evidence type="ECO:0000256" key="5">
    <source>
        <dbReference type="ARBA" id="ARBA00022801"/>
    </source>
</evidence>
<keyword evidence="4" id="KW-0732">Signal</keyword>
<reference evidence="8 9" key="1">
    <citation type="submission" date="2019-07" db="EMBL/GenBank/DDBJ databases">
        <title>Genomics analysis of Aphanomyces spp. identifies a new class of oomycete effector associated with host adaptation.</title>
        <authorList>
            <person name="Gaulin E."/>
        </authorList>
    </citation>
    <scope>NUCLEOTIDE SEQUENCE [LARGE SCALE GENOMIC DNA]</scope>
    <source>
        <strain evidence="8 9">ATCC 201684</strain>
    </source>
</reference>
<comment type="caution">
    <text evidence="8">The sequence shown here is derived from an EMBL/GenBank/DDBJ whole genome shotgun (WGS) entry which is preliminary data.</text>
</comment>
<dbReference type="Proteomes" id="UP000481153">
    <property type="component" value="Unassembled WGS sequence"/>
</dbReference>
<dbReference type="PANTHER" id="PTHR11802">
    <property type="entry name" value="SERINE PROTEASE FAMILY S10 SERINE CARBOXYPEPTIDASE"/>
    <property type="match status" value="1"/>
</dbReference>
<dbReference type="InterPro" id="IPR029058">
    <property type="entry name" value="AB_hydrolase_fold"/>
</dbReference>
<keyword evidence="5 7" id="KW-0378">Hydrolase</keyword>
<dbReference type="EC" id="3.4.16.-" evidence="7"/>
<dbReference type="Gene3D" id="3.40.50.1820">
    <property type="entry name" value="alpha/beta hydrolase"/>
    <property type="match status" value="1"/>
</dbReference>
<keyword evidence="2 7" id="KW-0121">Carboxypeptidase</keyword>
<keyword evidence="9" id="KW-1185">Reference proteome</keyword>
<organism evidence="8 9">
    <name type="scientific">Aphanomyces euteiches</name>
    <dbReference type="NCBI Taxonomy" id="100861"/>
    <lineage>
        <taxon>Eukaryota</taxon>
        <taxon>Sar</taxon>
        <taxon>Stramenopiles</taxon>
        <taxon>Oomycota</taxon>
        <taxon>Saprolegniomycetes</taxon>
        <taxon>Saprolegniales</taxon>
        <taxon>Verrucalvaceae</taxon>
        <taxon>Aphanomyces</taxon>
    </lineage>
</organism>
<keyword evidence="3 7" id="KW-0645">Protease</keyword>
<dbReference type="EMBL" id="VJMJ01000063">
    <property type="protein sequence ID" value="KAF0739618.1"/>
    <property type="molecule type" value="Genomic_DNA"/>
</dbReference>
<keyword evidence="6" id="KW-0325">Glycoprotein</keyword>
<dbReference type="PANTHER" id="PTHR11802:SF113">
    <property type="entry name" value="SERINE CARBOXYPEPTIDASE CTSA-4.1"/>
    <property type="match status" value="1"/>
</dbReference>
<evidence type="ECO:0000313" key="9">
    <source>
        <dbReference type="Proteomes" id="UP000481153"/>
    </source>
</evidence>
<sequence length="482" mass="53176">MASSESTPLFTVQSKFHRVKANSKTLLATLAATIGVLGLVAYNAVPPAVVVPITQESTNLDVVDTSVSDAFFCEATPQQFGYIKLPHKVNDNYFYWFFESRSDPENDPLVLWLTGGPGGSSMIAFMSENGPCTIDKDLKTVVNPYSWINNASVIWLDQPTGVGFSYGDSQDDDHDEDDVGRNIYGFLQGFFKKNPKFQSHEFFISGESYGGHYVPAAAHYILKQEPANNDIKINLKGISIGNGLTDTVVQTLYTADMVDNAYNVTVVPPEQVPALKAAAKEASELAKACQESPSREDLCIQAGGLLEYRVTDPLVNTFHRNLFDVREDCTNGCIDYMKYATIYLNSPEVQAKLHVNKTWLFVNLTVNQAFVPDEMKNYVGYIGDLLAGGVRVLIYAGDADMACNWIGNEAWTKKLEWPYKSEYNKAAVTALTVAGKKAGEVRMSHSLSFVRVYNAGHMVPTDQPEVALALINRFLTDSPLDD</sequence>
<dbReference type="GO" id="GO:0006508">
    <property type="term" value="P:proteolysis"/>
    <property type="evidence" value="ECO:0007669"/>
    <property type="project" value="UniProtKB-KW"/>
</dbReference>
<dbReference type="Pfam" id="PF00450">
    <property type="entry name" value="Peptidase_S10"/>
    <property type="match status" value="1"/>
</dbReference>
<dbReference type="SUPFAM" id="SSF53474">
    <property type="entry name" value="alpha/beta-Hydrolases"/>
    <property type="match status" value="1"/>
</dbReference>
<dbReference type="GO" id="GO:0004185">
    <property type="term" value="F:serine-type carboxypeptidase activity"/>
    <property type="evidence" value="ECO:0007669"/>
    <property type="project" value="UniProtKB-UniRule"/>
</dbReference>
<evidence type="ECO:0000313" key="8">
    <source>
        <dbReference type="EMBL" id="KAF0739618.1"/>
    </source>
</evidence>
<dbReference type="PROSITE" id="PS00131">
    <property type="entry name" value="CARBOXYPEPT_SER_SER"/>
    <property type="match status" value="1"/>
</dbReference>
<evidence type="ECO:0000256" key="1">
    <source>
        <dbReference type="ARBA" id="ARBA00009431"/>
    </source>
</evidence>
<evidence type="ECO:0000256" key="3">
    <source>
        <dbReference type="ARBA" id="ARBA00022670"/>
    </source>
</evidence>
<accession>A0A6G0XH85</accession>
<dbReference type="PRINTS" id="PR00724">
    <property type="entry name" value="CRBOXYPTASEC"/>
</dbReference>
<evidence type="ECO:0000256" key="6">
    <source>
        <dbReference type="ARBA" id="ARBA00023180"/>
    </source>
</evidence>
<dbReference type="PROSITE" id="PS00560">
    <property type="entry name" value="CARBOXYPEPT_SER_HIS"/>
    <property type="match status" value="1"/>
</dbReference>
<evidence type="ECO:0000256" key="4">
    <source>
        <dbReference type="ARBA" id="ARBA00022729"/>
    </source>
</evidence>
<evidence type="ECO:0000256" key="2">
    <source>
        <dbReference type="ARBA" id="ARBA00022645"/>
    </source>
</evidence>
<comment type="similarity">
    <text evidence="1 7">Belongs to the peptidase S10 family.</text>
</comment>